<dbReference type="InterPro" id="IPR029021">
    <property type="entry name" value="Prot-tyrosine_phosphatase-like"/>
</dbReference>
<protein>
    <recommendedName>
        <fullName evidence="1">Dual specificity phosphatase catalytic domain-containing protein</fullName>
    </recommendedName>
</protein>
<feature type="domain" description="Dual specificity phosphatase catalytic" evidence="1">
    <location>
        <begin position="13"/>
        <end position="143"/>
    </location>
</feature>
<dbReference type="SUPFAM" id="SSF52799">
    <property type="entry name" value="(Phosphotyrosine protein) phosphatases II"/>
    <property type="match status" value="1"/>
</dbReference>
<dbReference type="AlphaFoldDB" id="A0A6C0E6E2"/>
<sequence length="147" mass="17595">MSNHYLIEFLPGLWITNNKALSEKFYQQKKLKEMIDCTKDLKFFQEAENYIEAIKHEIKKKEHQKLHQYLLQITEYIHQHLTIGLSLLIYDPDGVRKAPVILIAYLLRYSQLTSEQIIMAFNSKSKIPIQINDDFRIALKYFQDRFN</sequence>
<evidence type="ECO:0000313" key="2">
    <source>
        <dbReference type="EMBL" id="QHT24747.1"/>
    </source>
</evidence>
<name>A0A6C0E6E2_9ZZZZ</name>
<evidence type="ECO:0000259" key="1">
    <source>
        <dbReference type="Pfam" id="PF00782"/>
    </source>
</evidence>
<reference evidence="2" key="1">
    <citation type="journal article" date="2020" name="Nature">
        <title>Giant virus diversity and host interactions through global metagenomics.</title>
        <authorList>
            <person name="Schulz F."/>
            <person name="Roux S."/>
            <person name="Paez-Espino D."/>
            <person name="Jungbluth S."/>
            <person name="Walsh D.A."/>
            <person name="Denef V.J."/>
            <person name="McMahon K.D."/>
            <person name="Konstantinidis K.T."/>
            <person name="Eloe-Fadrosh E.A."/>
            <person name="Kyrpides N.C."/>
            <person name="Woyke T."/>
        </authorList>
    </citation>
    <scope>NUCLEOTIDE SEQUENCE</scope>
    <source>
        <strain evidence="2">GVMAG-M-3300023179-150</strain>
    </source>
</reference>
<organism evidence="2">
    <name type="scientific">viral metagenome</name>
    <dbReference type="NCBI Taxonomy" id="1070528"/>
    <lineage>
        <taxon>unclassified sequences</taxon>
        <taxon>metagenomes</taxon>
        <taxon>organismal metagenomes</taxon>
    </lineage>
</organism>
<dbReference type="Pfam" id="PF00782">
    <property type="entry name" value="DSPc"/>
    <property type="match status" value="1"/>
</dbReference>
<dbReference type="EMBL" id="MN739748">
    <property type="protein sequence ID" value="QHT24747.1"/>
    <property type="molecule type" value="Genomic_DNA"/>
</dbReference>
<proteinExistence type="predicted"/>
<dbReference type="Gene3D" id="3.90.190.10">
    <property type="entry name" value="Protein tyrosine phosphatase superfamily"/>
    <property type="match status" value="1"/>
</dbReference>
<accession>A0A6C0E6E2</accession>
<dbReference type="InterPro" id="IPR000340">
    <property type="entry name" value="Dual-sp_phosphatase_cat-dom"/>
</dbReference>